<evidence type="ECO:0000256" key="3">
    <source>
        <dbReference type="ARBA" id="ARBA00022475"/>
    </source>
</evidence>
<dbReference type="AlphaFoldDB" id="A0A399RFB1"/>
<evidence type="ECO:0000256" key="4">
    <source>
        <dbReference type="ARBA" id="ARBA00022692"/>
    </source>
</evidence>
<dbReference type="Proteomes" id="UP000266385">
    <property type="component" value="Unassembled WGS sequence"/>
</dbReference>
<organism evidence="8 9">
    <name type="scientific">Henriciella mobilis</name>
    <dbReference type="NCBI Taxonomy" id="2305467"/>
    <lineage>
        <taxon>Bacteria</taxon>
        <taxon>Pseudomonadati</taxon>
        <taxon>Pseudomonadota</taxon>
        <taxon>Alphaproteobacteria</taxon>
        <taxon>Hyphomonadales</taxon>
        <taxon>Hyphomonadaceae</taxon>
        <taxon>Henriciella</taxon>
    </lineage>
</organism>
<sequence>MLEFILERGNYWAIIGLMMIGLYTLFAATNLIKRLVGLSIFQTSIILFYISLSRIDGGTAPILYGKDAKGHGGGHGEEAAAGYGADAASAASDAAHGAADAAHGAASHGFEHVYSNPLPHVLMLTAIVVGVATLAVGLAIVVRIREAYGTIEADEIRDMDLDVALAQYAEDHPGEANPA</sequence>
<evidence type="ECO:0000256" key="2">
    <source>
        <dbReference type="ARBA" id="ARBA00010388"/>
    </source>
</evidence>
<comment type="subcellular location">
    <subcellularLocation>
        <location evidence="1">Cell membrane</location>
        <topology evidence="1">Multi-pass membrane protein</topology>
    </subcellularLocation>
</comment>
<keyword evidence="4 7" id="KW-0812">Transmembrane</keyword>
<evidence type="ECO:0000256" key="5">
    <source>
        <dbReference type="ARBA" id="ARBA00022989"/>
    </source>
</evidence>
<keyword evidence="5 7" id="KW-1133">Transmembrane helix</keyword>
<evidence type="ECO:0000256" key="7">
    <source>
        <dbReference type="SAM" id="Phobius"/>
    </source>
</evidence>
<dbReference type="PANTHER" id="PTHR34583:SF2">
    <property type="entry name" value="ANTIPORTER SUBUNIT MNHC2-RELATED"/>
    <property type="match status" value="1"/>
</dbReference>
<dbReference type="GO" id="GO:0005886">
    <property type="term" value="C:plasma membrane"/>
    <property type="evidence" value="ECO:0007669"/>
    <property type="project" value="UniProtKB-SubCell"/>
</dbReference>
<feature type="transmembrane region" description="Helical" evidence="7">
    <location>
        <begin position="121"/>
        <end position="142"/>
    </location>
</feature>
<dbReference type="Pfam" id="PF00420">
    <property type="entry name" value="Oxidored_q2"/>
    <property type="match status" value="1"/>
</dbReference>
<proteinExistence type="inferred from homology"/>
<gene>
    <name evidence="8" type="ORF">D1223_14425</name>
</gene>
<dbReference type="RefSeq" id="WP_119377100.1">
    <property type="nucleotide sequence ID" value="NZ_QWFX01000013.1"/>
</dbReference>
<evidence type="ECO:0000313" key="8">
    <source>
        <dbReference type="EMBL" id="RIJ28565.1"/>
    </source>
</evidence>
<comment type="caution">
    <text evidence="8">The sequence shown here is derived from an EMBL/GenBank/DDBJ whole genome shotgun (WGS) entry which is preliminary data.</text>
</comment>
<dbReference type="EMBL" id="QWFX01000013">
    <property type="protein sequence ID" value="RIJ28565.1"/>
    <property type="molecule type" value="Genomic_DNA"/>
</dbReference>
<protein>
    <submittedName>
        <fullName evidence="8">NADH-quinone oxidoreductase</fullName>
    </submittedName>
</protein>
<dbReference type="PANTHER" id="PTHR34583">
    <property type="entry name" value="ANTIPORTER SUBUNIT MNHC2-RELATED"/>
    <property type="match status" value="1"/>
</dbReference>
<comment type="similarity">
    <text evidence="2">Belongs to the CPA3 antiporters (TC 2.A.63) subunit C family.</text>
</comment>
<keyword evidence="6 7" id="KW-0472">Membrane</keyword>
<evidence type="ECO:0000256" key="6">
    <source>
        <dbReference type="ARBA" id="ARBA00023136"/>
    </source>
</evidence>
<evidence type="ECO:0000256" key="1">
    <source>
        <dbReference type="ARBA" id="ARBA00004651"/>
    </source>
</evidence>
<dbReference type="InterPro" id="IPR039428">
    <property type="entry name" value="NUOK/Mnh_C1-like"/>
</dbReference>
<dbReference type="InterPro" id="IPR050601">
    <property type="entry name" value="CPA3_antiporter_subunitC"/>
</dbReference>
<evidence type="ECO:0000313" key="9">
    <source>
        <dbReference type="Proteomes" id="UP000266385"/>
    </source>
</evidence>
<name>A0A399RFB1_9PROT</name>
<dbReference type="OrthoDB" id="9799219at2"/>
<dbReference type="Gene3D" id="1.10.287.3510">
    <property type="match status" value="1"/>
</dbReference>
<feature type="transmembrane region" description="Helical" evidence="7">
    <location>
        <begin position="12"/>
        <end position="28"/>
    </location>
</feature>
<keyword evidence="3" id="KW-1003">Cell membrane</keyword>
<keyword evidence="9" id="KW-1185">Reference proteome</keyword>
<reference evidence="8 9" key="1">
    <citation type="submission" date="2018-08" db="EMBL/GenBank/DDBJ databases">
        <title>Henriciella mobilis sp. nov., isolated from seawater.</title>
        <authorList>
            <person name="Cheng H."/>
            <person name="Wu Y.-H."/>
            <person name="Xu X.-W."/>
            <person name="Guo L.-L."/>
        </authorList>
    </citation>
    <scope>NUCLEOTIDE SEQUENCE [LARGE SCALE GENOMIC DNA]</scope>
    <source>
        <strain evidence="8 9">JN25</strain>
    </source>
</reference>
<accession>A0A399RFB1</accession>